<comment type="caution">
    <text evidence="1">The sequence shown here is derived from an EMBL/GenBank/DDBJ whole genome shotgun (WGS) entry which is preliminary data.</text>
</comment>
<organism evidence="1 2">
    <name type="scientific">Shimazuella alba</name>
    <dbReference type="NCBI Taxonomy" id="2690964"/>
    <lineage>
        <taxon>Bacteria</taxon>
        <taxon>Bacillati</taxon>
        <taxon>Bacillota</taxon>
        <taxon>Bacilli</taxon>
        <taxon>Bacillales</taxon>
        <taxon>Thermoactinomycetaceae</taxon>
        <taxon>Shimazuella</taxon>
    </lineage>
</organism>
<keyword evidence="2" id="KW-1185">Reference proteome</keyword>
<dbReference type="RefSeq" id="WP_160803093.1">
    <property type="nucleotide sequence ID" value="NZ_WUUL01000018.1"/>
</dbReference>
<evidence type="ECO:0000313" key="1">
    <source>
        <dbReference type="EMBL" id="MXQ55740.1"/>
    </source>
</evidence>
<evidence type="ECO:0000313" key="2">
    <source>
        <dbReference type="Proteomes" id="UP000430692"/>
    </source>
</evidence>
<accession>A0A6I4W0H0</accession>
<dbReference type="AlphaFoldDB" id="A0A6I4W0H0"/>
<proteinExistence type="predicted"/>
<protein>
    <submittedName>
        <fullName evidence="1">Uncharacterized protein</fullName>
    </submittedName>
</protein>
<gene>
    <name evidence="1" type="ORF">GSM42_18830</name>
</gene>
<sequence>MSENQYQSDSSHPQLVNMEMDGCGGCRGVFLWNGTYVAFSGKGFIPTANDEIIVKQPFSSIIKGKFAELQKQHSERRLTDRMDRCILFLFEQLDLLREGEELKAGDAWNYVLQKSDMRDFPPTDYNYFLMNEAFGKSWTFVSSLRS</sequence>
<name>A0A6I4W0H0_9BACL</name>
<reference evidence="1 2" key="1">
    <citation type="submission" date="2019-12" db="EMBL/GenBank/DDBJ databases">
        <title>Whole-genome analyses of novel actinobacteria.</title>
        <authorList>
            <person name="Sahin N."/>
            <person name="Saygin H."/>
        </authorList>
    </citation>
    <scope>NUCLEOTIDE SEQUENCE [LARGE SCALE GENOMIC DNA]</scope>
    <source>
        <strain evidence="1 2">KC615</strain>
    </source>
</reference>
<dbReference type="EMBL" id="WUUL01000018">
    <property type="protein sequence ID" value="MXQ55740.1"/>
    <property type="molecule type" value="Genomic_DNA"/>
</dbReference>
<dbReference type="Proteomes" id="UP000430692">
    <property type="component" value="Unassembled WGS sequence"/>
</dbReference>